<evidence type="ECO:0000313" key="18">
    <source>
        <dbReference type="EMBL" id="PKU43534.1"/>
    </source>
</evidence>
<evidence type="ECO:0000256" key="8">
    <source>
        <dbReference type="ARBA" id="ARBA00022853"/>
    </source>
</evidence>
<dbReference type="PRINTS" id="PR01270">
    <property type="entry name" value="HDASUPER"/>
</dbReference>
<evidence type="ECO:0000256" key="15">
    <source>
        <dbReference type="PIRSR" id="PIRSR037911-3"/>
    </source>
</evidence>
<dbReference type="InterPro" id="IPR000286">
    <property type="entry name" value="HDACs"/>
</dbReference>
<dbReference type="InterPro" id="IPR037138">
    <property type="entry name" value="His_deacetylse_dom_sf"/>
</dbReference>
<keyword evidence="4 12" id="KW-0678">Repressor</keyword>
<dbReference type="Gene3D" id="3.40.800.20">
    <property type="entry name" value="Histone deacetylase domain"/>
    <property type="match status" value="1"/>
</dbReference>
<dbReference type="InterPro" id="IPR046949">
    <property type="entry name" value="HDAC4/5/7/9"/>
</dbReference>
<evidence type="ECO:0000256" key="14">
    <source>
        <dbReference type="PIRSR" id="PIRSR037911-2"/>
    </source>
</evidence>
<feature type="region of interest" description="Disordered" evidence="16">
    <location>
        <begin position="130"/>
        <end position="160"/>
    </location>
</feature>
<feature type="binding site" evidence="14">
    <location>
        <position position="530"/>
    </location>
    <ligand>
        <name>Zn(2+)</name>
        <dbReference type="ChEBI" id="CHEBI:29105"/>
    </ligand>
</feature>
<evidence type="ECO:0000256" key="13">
    <source>
        <dbReference type="PIRSR" id="PIRSR037911-1"/>
    </source>
</evidence>
<keyword evidence="10 12" id="KW-0804">Transcription</keyword>
<comment type="catalytic activity">
    <reaction evidence="12">
        <text>N(6)-acetyl-L-lysyl-[histone] + H2O = L-lysyl-[histone] + acetate</text>
        <dbReference type="Rhea" id="RHEA:58196"/>
        <dbReference type="Rhea" id="RHEA-COMP:9845"/>
        <dbReference type="Rhea" id="RHEA-COMP:11338"/>
        <dbReference type="ChEBI" id="CHEBI:15377"/>
        <dbReference type="ChEBI" id="CHEBI:29969"/>
        <dbReference type="ChEBI" id="CHEBI:30089"/>
        <dbReference type="ChEBI" id="CHEBI:61930"/>
        <dbReference type="EC" id="3.5.1.98"/>
    </reaction>
</comment>
<evidence type="ECO:0000256" key="6">
    <source>
        <dbReference type="ARBA" id="ARBA00022801"/>
    </source>
</evidence>
<feature type="active site" evidence="13">
    <location>
        <position position="582"/>
    </location>
</feature>
<comment type="function">
    <text evidence="12">Responsible for the deacetylation of lysine residues on the N-terminal part of the core histones (H2A, H2B, H3 and H4). Histone deacetylation gives a tag for epigenetic repression and plays an important role in transcriptional regulation, cell cycle progression and developmental events.</text>
</comment>
<name>A0A2I0UBX0_LIMLA</name>
<keyword evidence="11" id="KW-0539">Nucleus</keyword>
<evidence type="ECO:0000313" key="19">
    <source>
        <dbReference type="Proteomes" id="UP000233556"/>
    </source>
</evidence>
<evidence type="ECO:0000256" key="1">
    <source>
        <dbReference type="ARBA" id="ARBA00004123"/>
    </source>
</evidence>
<keyword evidence="8 12" id="KW-0156">Chromatin regulator</keyword>
<dbReference type="GO" id="GO:0005634">
    <property type="term" value="C:nucleus"/>
    <property type="evidence" value="ECO:0007669"/>
    <property type="project" value="UniProtKB-SubCell"/>
</dbReference>
<comment type="similarity">
    <text evidence="2 12">Belongs to the histone deacetylase family. HD type 2 subfamily.</text>
</comment>
<dbReference type="CDD" id="cd10009">
    <property type="entry name" value="HDAC9"/>
    <property type="match status" value="1"/>
</dbReference>
<dbReference type="InterPro" id="IPR023696">
    <property type="entry name" value="Ureohydrolase_dom_sf"/>
</dbReference>
<evidence type="ECO:0000256" key="4">
    <source>
        <dbReference type="ARBA" id="ARBA00022491"/>
    </source>
</evidence>
<gene>
    <name evidence="18" type="ORF">llap_6158</name>
</gene>
<evidence type="ECO:0000259" key="17">
    <source>
        <dbReference type="Pfam" id="PF00850"/>
    </source>
</evidence>
<evidence type="ECO:0000256" key="3">
    <source>
        <dbReference type="ARBA" id="ARBA00012111"/>
    </source>
</evidence>
<feature type="binding site" evidence="14">
    <location>
        <position position="447"/>
    </location>
    <ligand>
        <name>Zn(2+)</name>
        <dbReference type="ChEBI" id="CHEBI:29105"/>
    </ligand>
</feature>
<dbReference type="Proteomes" id="UP000233556">
    <property type="component" value="Unassembled WGS sequence"/>
</dbReference>
<evidence type="ECO:0000256" key="10">
    <source>
        <dbReference type="ARBA" id="ARBA00023163"/>
    </source>
</evidence>
<keyword evidence="9 12" id="KW-0805">Transcription regulation</keyword>
<dbReference type="EMBL" id="KZ505892">
    <property type="protein sequence ID" value="PKU43534.1"/>
    <property type="molecule type" value="Genomic_DNA"/>
</dbReference>
<keyword evidence="5 14" id="KW-0479">Metal-binding</keyword>
<dbReference type="PANTHER" id="PTHR45364">
    <property type="entry name" value="HISTONE DEACETYLASE 9-RELATED"/>
    <property type="match status" value="1"/>
</dbReference>
<feature type="compositionally biased region" description="Basic and acidic residues" evidence="16">
    <location>
        <begin position="76"/>
        <end position="87"/>
    </location>
</feature>
<dbReference type="GO" id="GO:0141221">
    <property type="term" value="F:histone deacetylase activity, hydrolytic mechanism"/>
    <property type="evidence" value="ECO:0007669"/>
    <property type="project" value="UniProtKB-EC"/>
</dbReference>
<keyword evidence="7 14" id="KW-0862">Zinc</keyword>
<dbReference type="PANTHER" id="PTHR45364:SF11">
    <property type="entry name" value="HISTONE DEACETYLASE 9"/>
    <property type="match status" value="1"/>
</dbReference>
<dbReference type="Pfam" id="PF00850">
    <property type="entry name" value="Hist_deacetyl"/>
    <property type="match status" value="1"/>
</dbReference>
<dbReference type="EC" id="3.5.1.98" evidence="3 12"/>
<feature type="site" description="Contributes to catalysis" evidence="15">
    <location>
        <position position="755"/>
    </location>
</feature>
<protein>
    <recommendedName>
        <fullName evidence="3 12">Histone deacetylase</fullName>
        <ecNumber evidence="3 12">3.5.1.98</ecNumber>
    </recommendedName>
</protein>
<dbReference type="AlphaFoldDB" id="A0A2I0UBX0"/>
<dbReference type="InterPro" id="IPR023801">
    <property type="entry name" value="His_deacetylse_dom"/>
</dbReference>
<dbReference type="SUPFAM" id="SSF52768">
    <property type="entry name" value="Arginase/deacetylase"/>
    <property type="match status" value="1"/>
</dbReference>
<feature type="region of interest" description="Disordered" evidence="16">
    <location>
        <begin position="401"/>
        <end position="425"/>
    </location>
</feature>
<evidence type="ECO:0000256" key="16">
    <source>
        <dbReference type="SAM" id="MobiDB-lite"/>
    </source>
</evidence>
<evidence type="ECO:0000256" key="5">
    <source>
        <dbReference type="ARBA" id="ARBA00022723"/>
    </source>
</evidence>
<feature type="compositionally biased region" description="Polar residues" evidence="16">
    <location>
        <begin position="22"/>
        <end position="35"/>
    </location>
</feature>
<reference evidence="19" key="2">
    <citation type="submission" date="2017-12" db="EMBL/GenBank/DDBJ databases">
        <title>Genome sequence of the Bar-tailed Godwit (Limosa lapponica baueri).</title>
        <authorList>
            <person name="Lima N.C.B."/>
            <person name="Parody-Merino A.M."/>
            <person name="Battley P.F."/>
            <person name="Fidler A.E."/>
            <person name="Prosdocimi F."/>
        </authorList>
    </citation>
    <scope>NUCLEOTIDE SEQUENCE [LARGE SCALE GENOMIC DNA]</scope>
</reference>
<sequence>MERGAVASTEVKQKLQEFLLSKSATKDSPANGKNHSMSRHPKLWYTAAHHTSLDQSSPPLSGASPPYKYTLPGAQDAKDDFPLRKTASEPNLKVRSRLKQKVTERRSSPLLRRKDGNVVSSFKKRLFEVTESSVSSSSPGSGPSSPSNGPTSSITENDSSVLPSNIQAEEAGSMDPVSTCREEQGGQVALWGNLAANPNHPVCMWDEDHGLAMELPNNTAASSSLCHCLQASSSFKEKQKGETQSLRQGVALAGQYGGNIPPSSTHPHVALEGKPNSSHQALLQHLLLKEQMRQQKLLVTGAVPLHPQSPLAAKERVSPGIRAAHKLPRHRPLNRTQSAPLPQSTLAQLVIQQQHQQFLEKQKQYQQQIHMNKEFLAHRRVHQLQIYQAQMATVGMTGLDKHRPVSRTPSSPADSTLPHPAMDQPSQHVYTTGVVYDSLMLKHQCMCGNYANHPEHAGRIQSIWSRLQETGLLNKCERIRGRKASLEEIQLVHSEHHSLLYGTSPLNRQKLDPRKLLGNVSQKLFSLLPCGGLGVDSDTVWNELHSAGAARMAVGCVIELAARVASRELKNGFAVVRPPGHHAEESTAMGFCFFNSIAITAKYLRDKLNIGKILIVDLDVHHGNGTQQAFYADPSILYVSLHRYDEGNFFPGSGAPNEVGSGPGEGYNINIAWTGGLDPPMGDVEYLTAFRTVIMPAANEFDPEIVLVSAGFDAVEGHDPPLGGYKVTAKCFGHLTKQLLKLADGRVVLALEGGHDLTAICDASEACINALLGNELEPLPEDIVHQIPNMNAIASLKKTTEIQSKYWKSVEPYSVPVDCALAESQKREREETETVSAMASLSVDVEQCVPQEGSRAAGEPMEEEPAL</sequence>
<accession>A0A2I0UBX0</accession>
<feature type="compositionally biased region" description="Basic and acidic residues" evidence="16">
    <location>
        <begin position="101"/>
        <end position="112"/>
    </location>
</feature>
<evidence type="ECO:0000256" key="7">
    <source>
        <dbReference type="ARBA" id="ARBA00022833"/>
    </source>
</evidence>
<evidence type="ECO:0000256" key="12">
    <source>
        <dbReference type="PIRNR" id="PIRNR037911"/>
    </source>
</evidence>
<feature type="region of interest" description="Disordered" evidence="16">
    <location>
        <begin position="20"/>
        <end position="112"/>
    </location>
</feature>
<feature type="compositionally biased region" description="Low complexity" evidence="16">
    <location>
        <begin position="132"/>
        <end position="153"/>
    </location>
</feature>
<proteinExistence type="inferred from homology"/>
<keyword evidence="19" id="KW-1185">Reference proteome</keyword>
<evidence type="ECO:0000256" key="11">
    <source>
        <dbReference type="ARBA" id="ARBA00023242"/>
    </source>
</evidence>
<dbReference type="PIRSF" id="PIRSF037911">
    <property type="entry name" value="HDAC_II_euk"/>
    <property type="match status" value="1"/>
</dbReference>
<evidence type="ECO:0000256" key="9">
    <source>
        <dbReference type="ARBA" id="ARBA00023015"/>
    </source>
</evidence>
<comment type="subcellular location">
    <subcellularLocation>
        <location evidence="1 12">Nucleus</location>
    </subcellularLocation>
</comment>
<feature type="domain" description="Histone deacetylase" evidence="17">
    <location>
        <begin position="453"/>
        <end position="771"/>
    </location>
</feature>
<feature type="region of interest" description="Disordered" evidence="16">
    <location>
        <begin position="845"/>
        <end position="867"/>
    </location>
</feature>
<keyword evidence="6 12" id="KW-0378">Hydrolase</keyword>
<dbReference type="OrthoDB" id="5232919at2759"/>
<dbReference type="GO" id="GO:0046872">
    <property type="term" value="F:metal ion binding"/>
    <property type="evidence" value="ECO:0007669"/>
    <property type="project" value="UniProtKB-KW"/>
</dbReference>
<feature type="binding site" evidence="14">
    <location>
        <position position="445"/>
    </location>
    <ligand>
        <name>Zn(2+)</name>
        <dbReference type="ChEBI" id="CHEBI:29105"/>
    </ligand>
</feature>
<dbReference type="GO" id="GO:0000122">
    <property type="term" value="P:negative regulation of transcription by RNA polymerase II"/>
    <property type="evidence" value="ECO:0007669"/>
    <property type="project" value="InterPro"/>
</dbReference>
<dbReference type="FunFam" id="3.40.800.20:FF:000002">
    <property type="entry name" value="Histone deacetylase"/>
    <property type="match status" value="1"/>
</dbReference>
<organism evidence="18 19">
    <name type="scientific">Limosa lapponica baueri</name>
    <dbReference type="NCBI Taxonomy" id="1758121"/>
    <lineage>
        <taxon>Eukaryota</taxon>
        <taxon>Metazoa</taxon>
        <taxon>Chordata</taxon>
        <taxon>Craniata</taxon>
        <taxon>Vertebrata</taxon>
        <taxon>Euteleostomi</taxon>
        <taxon>Archelosauria</taxon>
        <taxon>Archosauria</taxon>
        <taxon>Dinosauria</taxon>
        <taxon>Saurischia</taxon>
        <taxon>Theropoda</taxon>
        <taxon>Coelurosauria</taxon>
        <taxon>Aves</taxon>
        <taxon>Neognathae</taxon>
        <taxon>Neoaves</taxon>
        <taxon>Charadriiformes</taxon>
        <taxon>Scolopacidae</taxon>
        <taxon>Limosa</taxon>
    </lineage>
</organism>
<feature type="binding site" evidence="14">
    <location>
        <position position="453"/>
    </location>
    <ligand>
        <name>Zn(2+)</name>
        <dbReference type="ChEBI" id="CHEBI:29105"/>
    </ligand>
</feature>
<reference evidence="19" key="1">
    <citation type="submission" date="2017-11" db="EMBL/GenBank/DDBJ databases">
        <authorList>
            <person name="Lima N.C."/>
            <person name="Parody-Merino A.M."/>
            <person name="Battley P.F."/>
            <person name="Fidler A.E."/>
            <person name="Prosdocimi F."/>
        </authorList>
    </citation>
    <scope>NUCLEOTIDE SEQUENCE [LARGE SCALE GENOMIC DNA]</scope>
</reference>
<evidence type="ECO:0000256" key="2">
    <source>
        <dbReference type="ARBA" id="ARBA00007738"/>
    </source>
</evidence>